<name>A0A7L3A538_9PASE</name>
<accession>A0A7L3A538</accession>
<dbReference type="Gene3D" id="3.30.160.60">
    <property type="entry name" value="Classic Zinc Finger"/>
    <property type="match status" value="2"/>
</dbReference>
<dbReference type="Proteomes" id="UP000553798">
    <property type="component" value="Unassembled WGS sequence"/>
</dbReference>
<evidence type="ECO:0000256" key="6">
    <source>
        <dbReference type="ARBA" id="ARBA00023242"/>
    </source>
</evidence>
<dbReference type="SUPFAM" id="SSF57667">
    <property type="entry name" value="beta-beta-alpha zinc fingers"/>
    <property type="match status" value="1"/>
</dbReference>
<evidence type="ECO:0000313" key="9">
    <source>
        <dbReference type="EMBL" id="NXT15297.1"/>
    </source>
</evidence>
<feature type="non-terminal residue" evidence="9">
    <location>
        <position position="1"/>
    </location>
</feature>
<evidence type="ECO:0000256" key="2">
    <source>
        <dbReference type="ARBA" id="ARBA00022723"/>
    </source>
</evidence>
<dbReference type="PANTHER" id="PTHR23226:SF366">
    <property type="entry name" value="ZINC FINGER PROTEIN ZFP2"/>
    <property type="match status" value="1"/>
</dbReference>
<dbReference type="InterPro" id="IPR036236">
    <property type="entry name" value="Znf_C2H2_sf"/>
</dbReference>
<dbReference type="Pfam" id="PF00096">
    <property type="entry name" value="zf-C2H2"/>
    <property type="match status" value="1"/>
</dbReference>
<organism evidence="9 10">
    <name type="scientific">Prunella fulvescens</name>
    <name type="common">Brown accentor</name>
    <dbReference type="NCBI Taxonomy" id="670355"/>
    <lineage>
        <taxon>Eukaryota</taxon>
        <taxon>Metazoa</taxon>
        <taxon>Chordata</taxon>
        <taxon>Craniata</taxon>
        <taxon>Vertebrata</taxon>
        <taxon>Euteleostomi</taxon>
        <taxon>Archelosauria</taxon>
        <taxon>Archosauria</taxon>
        <taxon>Dinosauria</taxon>
        <taxon>Saurischia</taxon>
        <taxon>Theropoda</taxon>
        <taxon>Coelurosauria</taxon>
        <taxon>Aves</taxon>
        <taxon>Neognathae</taxon>
        <taxon>Neoaves</taxon>
        <taxon>Telluraves</taxon>
        <taxon>Australaves</taxon>
        <taxon>Passeriformes</taxon>
        <taxon>Passeroidea</taxon>
        <taxon>Prunellidae</taxon>
        <taxon>Prunella</taxon>
    </lineage>
</organism>
<evidence type="ECO:0000259" key="8">
    <source>
        <dbReference type="PROSITE" id="PS50157"/>
    </source>
</evidence>
<dbReference type="InterPro" id="IPR013087">
    <property type="entry name" value="Znf_C2H2_type"/>
</dbReference>
<keyword evidence="6" id="KW-0539">Nucleus</keyword>
<dbReference type="GO" id="GO:0000981">
    <property type="term" value="F:DNA-binding transcription factor activity, RNA polymerase II-specific"/>
    <property type="evidence" value="ECO:0007669"/>
    <property type="project" value="TreeGrafter"/>
</dbReference>
<dbReference type="AlphaFoldDB" id="A0A7L3A538"/>
<evidence type="ECO:0000313" key="10">
    <source>
        <dbReference type="Proteomes" id="UP000553798"/>
    </source>
</evidence>
<keyword evidence="4 7" id="KW-0863">Zinc-finger</keyword>
<dbReference type="EMBL" id="VZTP01038753">
    <property type="protein sequence ID" value="NXT15297.1"/>
    <property type="molecule type" value="Genomic_DNA"/>
</dbReference>
<dbReference type="GO" id="GO:0005634">
    <property type="term" value="C:nucleus"/>
    <property type="evidence" value="ECO:0007669"/>
    <property type="project" value="UniProtKB-SubCell"/>
</dbReference>
<dbReference type="PANTHER" id="PTHR23226">
    <property type="entry name" value="ZINC FINGER AND SCAN DOMAIN-CONTAINING"/>
    <property type="match status" value="1"/>
</dbReference>
<evidence type="ECO:0000256" key="1">
    <source>
        <dbReference type="ARBA" id="ARBA00004123"/>
    </source>
</evidence>
<evidence type="ECO:0000256" key="3">
    <source>
        <dbReference type="ARBA" id="ARBA00022737"/>
    </source>
</evidence>
<reference evidence="9 10" key="1">
    <citation type="submission" date="2019-09" db="EMBL/GenBank/DDBJ databases">
        <title>Bird 10,000 Genomes (B10K) Project - Family phase.</title>
        <authorList>
            <person name="Zhang G."/>
        </authorList>
    </citation>
    <scope>NUCLEOTIDE SEQUENCE [LARGE SCALE GENOMIC DNA]</scope>
    <source>
        <strain evidence="9">B10K-DU-012-46</strain>
    </source>
</reference>
<evidence type="ECO:0000256" key="7">
    <source>
        <dbReference type="PROSITE-ProRule" id="PRU00042"/>
    </source>
</evidence>
<evidence type="ECO:0000256" key="5">
    <source>
        <dbReference type="ARBA" id="ARBA00022833"/>
    </source>
</evidence>
<keyword evidence="2" id="KW-0479">Metal-binding</keyword>
<dbReference type="GO" id="GO:0008270">
    <property type="term" value="F:zinc ion binding"/>
    <property type="evidence" value="ECO:0007669"/>
    <property type="project" value="UniProtKB-KW"/>
</dbReference>
<sequence length="77" mass="8765">ERPTLGQGGGWSLELGVHEQLQDGEEPNKCSKYGKSFSQRSHLIYHWRIHTGEWSYECGQCGKSFSQSSSLIIQEIH</sequence>
<dbReference type="FunFam" id="3.30.160.60:FF:000016">
    <property type="entry name" value="zinc finger protein 37 homolog"/>
    <property type="match status" value="1"/>
</dbReference>
<feature type="domain" description="C2H2-type" evidence="8">
    <location>
        <begin position="56"/>
        <end position="71"/>
    </location>
</feature>
<comment type="caution">
    <text evidence="9">The sequence shown here is derived from an EMBL/GenBank/DDBJ whole genome shotgun (WGS) entry which is preliminary data.</text>
</comment>
<dbReference type="GO" id="GO:0000978">
    <property type="term" value="F:RNA polymerase II cis-regulatory region sequence-specific DNA binding"/>
    <property type="evidence" value="ECO:0007669"/>
    <property type="project" value="TreeGrafter"/>
</dbReference>
<protein>
    <submittedName>
        <fullName evidence="9">ZN180 protein</fullName>
    </submittedName>
</protein>
<comment type="subcellular location">
    <subcellularLocation>
        <location evidence="1">Nucleus</location>
    </subcellularLocation>
</comment>
<dbReference type="PROSITE" id="PS50157">
    <property type="entry name" value="ZINC_FINGER_C2H2_2"/>
    <property type="match status" value="2"/>
</dbReference>
<keyword evidence="3" id="KW-0677">Repeat</keyword>
<keyword evidence="5" id="KW-0862">Zinc</keyword>
<keyword evidence="10" id="KW-1185">Reference proteome</keyword>
<proteinExistence type="predicted"/>
<dbReference type="FunFam" id="3.30.160.60:FF:000176">
    <property type="entry name" value="zinc finger protein 70"/>
    <property type="match status" value="1"/>
</dbReference>
<feature type="non-terminal residue" evidence="9">
    <location>
        <position position="77"/>
    </location>
</feature>
<feature type="domain" description="C2H2-type" evidence="8">
    <location>
        <begin position="28"/>
        <end position="55"/>
    </location>
</feature>
<evidence type="ECO:0000256" key="4">
    <source>
        <dbReference type="ARBA" id="ARBA00022771"/>
    </source>
</evidence>
<gene>
    <name evidence="9" type="primary">Znf180_1</name>
    <name evidence="9" type="ORF">PRUFUL_R00001</name>
</gene>